<dbReference type="Pfam" id="PF00015">
    <property type="entry name" value="MCPsignal"/>
    <property type="match status" value="1"/>
</dbReference>
<dbReference type="AlphaFoldDB" id="A0A918Q047"/>
<reference evidence="11" key="2">
    <citation type="submission" date="2020-09" db="EMBL/GenBank/DDBJ databases">
        <authorList>
            <person name="Sun Q."/>
            <person name="Kim S."/>
        </authorList>
    </citation>
    <scope>NUCLEOTIDE SEQUENCE</scope>
    <source>
        <strain evidence="11">KCTC 32296</strain>
    </source>
</reference>
<dbReference type="Gene3D" id="6.10.340.10">
    <property type="match status" value="1"/>
</dbReference>
<dbReference type="PROSITE" id="PS50885">
    <property type="entry name" value="HAMP"/>
    <property type="match status" value="1"/>
</dbReference>
<dbReference type="SMART" id="SM00283">
    <property type="entry name" value="MA"/>
    <property type="match status" value="1"/>
</dbReference>
<gene>
    <name evidence="11" type="ORF">GCM10011273_13820</name>
</gene>
<sequence length="575" mass="60793">MTKPTKIRTKGGGINISNWSFTLKFMAPAAVATALIAALAGGAIYTMNQQSKAIDAINNKSLPQAVEMGEIKAEIREANGEFFRILTAQAAGVGTNSAAKSAEVVADIGKIEAHIKQVDASVTDLNQKKLLGELSKEVKTYKEAVDFAGQVMEVDFASVVGFLEQFDAGYAKMSDLSDQLIKASVASAKADGTKAQQTQNSAIGLLTIFAVIMAAASCTIAYLFSRTTVAGINRIAKTTEELANGHLNVDISALARRDELKSVVESLNVFKSNAEEKERLMAIEAATAKTREERARQMSELAERFRHEAQDMLDALGSAASDLDANGRTLLTIAQENERRSQSAVYSIRNSADNVQNVASATTELSASIGVIGDQAVRSVEIAAEAVSEADRTNASMAELSRAADQIGEVVDLINAIAQQTNLLALNATIESARAGEAGKGFAVVASEVKSLAQQTAKATDEIRDRIKDIQGAAQNGVNAIRGIGETIKHMNEIAASIADSVHQQGDATNEIARNVNEASDGTTTASSSVEQLSASAADTEKASTEMLGAARQLTDRTQAMSENIRRFLSELTAA</sequence>
<dbReference type="PANTHER" id="PTHR32089">
    <property type="entry name" value="METHYL-ACCEPTING CHEMOTAXIS PROTEIN MCPB"/>
    <property type="match status" value="1"/>
</dbReference>
<dbReference type="SMART" id="SM00304">
    <property type="entry name" value="HAMP"/>
    <property type="match status" value="1"/>
</dbReference>
<keyword evidence="12" id="KW-1185">Reference proteome</keyword>
<keyword evidence="7" id="KW-0472">Membrane</keyword>
<evidence type="ECO:0000256" key="5">
    <source>
        <dbReference type="PROSITE-ProRule" id="PRU00284"/>
    </source>
</evidence>
<proteinExistence type="inferred from homology"/>
<dbReference type="InterPro" id="IPR004089">
    <property type="entry name" value="MCPsignal_dom"/>
</dbReference>
<evidence type="ECO:0000259" key="8">
    <source>
        <dbReference type="PROSITE" id="PS50111"/>
    </source>
</evidence>
<dbReference type="InterPro" id="IPR003660">
    <property type="entry name" value="HAMP_dom"/>
</dbReference>
<dbReference type="Gene3D" id="1.10.287.950">
    <property type="entry name" value="Methyl-accepting chemotaxis protein"/>
    <property type="match status" value="1"/>
</dbReference>
<feature type="compositionally biased region" description="Polar residues" evidence="6">
    <location>
        <begin position="519"/>
        <end position="537"/>
    </location>
</feature>
<feature type="domain" description="Methyl-accepting transducer" evidence="8">
    <location>
        <begin position="319"/>
        <end position="541"/>
    </location>
</feature>
<dbReference type="GO" id="GO:0005886">
    <property type="term" value="C:plasma membrane"/>
    <property type="evidence" value="ECO:0007669"/>
    <property type="project" value="UniProtKB-SubCell"/>
</dbReference>
<organism evidence="11 12">
    <name type="scientific">Asticcacaulis endophyticus</name>
    <dbReference type="NCBI Taxonomy" id="1395890"/>
    <lineage>
        <taxon>Bacteria</taxon>
        <taxon>Pseudomonadati</taxon>
        <taxon>Pseudomonadota</taxon>
        <taxon>Alphaproteobacteria</taxon>
        <taxon>Caulobacterales</taxon>
        <taxon>Caulobacteraceae</taxon>
        <taxon>Asticcacaulis</taxon>
    </lineage>
</organism>
<feature type="transmembrane region" description="Helical" evidence="7">
    <location>
        <begin position="203"/>
        <end position="224"/>
    </location>
</feature>
<comment type="caution">
    <text evidence="11">The sequence shown here is derived from an EMBL/GenBank/DDBJ whole genome shotgun (WGS) entry which is preliminary data.</text>
</comment>
<evidence type="ECO:0000313" key="12">
    <source>
        <dbReference type="Proteomes" id="UP000662572"/>
    </source>
</evidence>
<keyword evidence="3 5" id="KW-0807">Transducer</keyword>
<feature type="region of interest" description="Disordered" evidence="6">
    <location>
        <begin position="519"/>
        <end position="538"/>
    </location>
</feature>
<feature type="domain" description="HAMP" evidence="10">
    <location>
        <begin position="226"/>
        <end position="279"/>
    </location>
</feature>
<keyword evidence="2" id="KW-0997">Cell inner membrane</keyword>
<dbReference type="Proteomes" id="UP000662572">
    <property type="component" value="Unassembled WGS sequence"/>
</dbReference>
<accession>A0A918Q047</accession>
<dbReference type="PANTHER" id="PTHR32089:SF112">
    <property type="entry name" value="LYSOZYME-LIKE PROTEIN-RELATED"/>
    <property type="match status" value="1"/>
</dbReference>
<reference evidence="11" key="1">
    <citation type="journal article" date="2014" name="Int. J. Syst. Evol. Microbiol.">
        <title>Complete genome sequence of Corynebacterium casei LMG S-19264T (=DSM 44701T), isolated from a smear-ripened cheese.</title>
        <authorList>
            <consortium name="US DOE Joint Genome Institute (JGI-PGF)"/>
            <person name="Walter F."/>
            <person name="Albersmeier A."/>
            <person name="Kalinowski J."/>
            <person name="Ruckert C."/>
        </authorList>
    </citation>
    <scope>NUCLEOTIDE SEQUENCE</scope>
    <source>
        <strain evidence="11">KCTC 32296</strain>
    </source>
</reference>
<dbReference type="Pfam" id="PF12729">
    <property type="entry name" value="4HB_MCP_1"/>
    <property type="match status" value="1"/>
</dbReference>
<evidence type="ECO:0000256" key="1">
    <source>
        <dbReference type="ARBA" id="ARBA00004429"/>
    </source>
</evidence>
<dbReference type="PROSITE" id="PS50111">
    <property type="entry name" value="CHEMOTAXIS_TRANSDUC_2"/>
    <property type="match status" value="1"/>
</dbReference>
<evidence type="ECO:0000313" key="11">
    <source>
        <dbReference type="EMBL" id="GGZ29096.1"/>
    </source>
</evidence>
<evidence type="ECO:0000256" key="4">
    <source>
        <dbReference type="ARBA" id="ARBA00029447"/>
    </source>
</evidence>
<evidence type="ECO:0000256" key="3">
    <source>
        <dbReference type="ARBA" id="ARBA00023224"/>
    </source>
</evidence>
<protein>
    <submittedName>
        <fullName evidence="11">Methyl-accepting chemotaxis protein</fullName>
    </submittedName>
</protein>
<comment type="subcellular location">
    <subcellularLocation>
        <location evidence="1">Cell inner membrane</location>
        <topology evidence="1">Multi-pass membrane protein</topology>
    </subcellularLocation>
</comment>
<dbReference type="GO" id="GO:0006935">
    <property type="term" value="P:chemotaxis"/>
    <property type="evidence" value="ECO:0007669"/>
    <property type="project" value="InterPro"/>
</dbReference>
<dbReference type="InterPro" id="IPR004090">
    <property type="entry name" value="Chemotax_Me-accpt_rcpt"/>
</dbReference>
<keyword evidence="7" id="KW-0812">Transmembrane</keyword>
<evidence type="ECO:0000256" key="7">
    <source>
        <dbReference type="SAM" id="Phobius"/>
    </source>
</evidence>
<dbReference type="GO" id="GO:0007165">
    <property type="term" value="P:signal transduction"/>
    <property type="evidence" value="ECO:0007669"/>
    <property type="project" value="UniProtKB-KW"/>
</dbReference>
<evidence type="ECO:0000256" key="6">
    <source>
        <dbReference type="SAM" id="MobiDB-lite"/>
    </source>
</evidence>
<dbReference type="GO" id="GO:0004888">
    <property type="term" value="F:transmembrane signaling receptor activity"/>
    <property type="evidence" value="ECO:0007669"/>
    <property type="project" value="InterPro"/>
</dbReference>
<feature type="domain" description="T-SNARE coiled-coil homology" evidence="9">
    <location>
        <begin position="471"/>
        <end position="533"/>
    </location>
</feature>
<evidence type="ECO:0000259" key="9">
    <source>
        <dbReference type="PROSITE" id="PS50192"/>
    </source>
</evidence>
<feature type="transmembrane region" description="Helical" evidence="7">
    <location>
        <begin position="25"/>
        <end position="45"/>
    </location>
</feature>
<dbReference type="RefSeq" id="WP_189485642.1">
    <property type="nucleotide sequence ID" value="NZ_BMZB01000001.1"/>
</dbReference>
<keyword evidence="7" id="KW-1133">Transmembrane helix</keyword>
<dbReference type="PROSITE" id="PS50192">
    <property type="entry name" value="T_SNARE"/>
    <property type="match status" value="1"/>
</dbReference>
<dbReference type="PRINTS" id="PR00260">
    <property type="entry name" value="CHEMTRNSDUCR"/>
</dbReference>
<dbReference type="InterPro" id="IPR000727">
    <property type="entry name" value="T_SNARE_dom"/>
</dbReference>
<dbReference type="InterPro" id="IPR024478">
    <property type="entry name" value="HlyB_4HB_MCP"/>
</dbReference>
<evidence type="ECO:0000256" key="2">
    <source>
        <dbReference type="ARBA" id="ARBA00022519"/>
    </source>
</evidence>
<dbReference type="Pfam" id="PF00672">
    <property type="entry name" value="HAMP"/>
    <property type="match status" value="1"/>
</dbReference>
<comment type="similarity">
    <text evidence="4">Belongs to the methyl-accepting chemotaxis (MCP) protein family.</text>
</comment>
<evidence type="ECO:0000259" key="10">
    <source>
        <dbReference type="PROSITE" id="PS50885"/>
    </source>
</evidence>
<keyword evidence="2" id="KW-1003">Cell membrane</keyword>
<dbReference type="EMBL" id="BMZB01000001">
    <property type="protein sequence ID" value="GGZ29096.1"/>
    <property type="molecule type" value="Genomic_DNA"/>
</dbReference>
<dbReference type="SUPFAM" id="SSF58104">
    <property type="entry name" value="Methyl-accepting chemotaxis protein (MCP) signaling domain"/>
    <property type="match status" value="1"/>
</dbReference>
<name>A0A918Q047_9CAUL</name>